<feature type="compositionally biased region" description="Acidic residues" evidence="1">
    <location>
        <begin position="344"/>
        <end position="357"/>
    </location>
</feature>
<sequence length="512" mass="53223">MTVTLRYAARSDVGLVRSNNQDSAYAGPNLLVVADGMGGHAGGDVASALTIAALVGLDRPDHSSDQSMSELERSIDRARQDLVDATTADPDLAGMGTTVTAVLKSGNTLAMAHLGDSRAYLLRDGTLAQVTVDHTFVQHLVDTGRITPDEAETHPQRNVVMRVLGDFDLDLTPDLSIREAVPGDRWMLCSDGLSGFVPDDEIAEVLSSVTTPQDAVERLVSMSMRAGSTDNITVVVADVLDEAAAATTAATVTPEIVGSAALAGVTAGGADPLSPTALPGSDIDGDTVTSFTRSTVPGGGQPTTSPIAVSVLPDAVAQDGLADTLEQAMIAGGHDEEQYQPDIQPDDDADGAADEEETPRRKRVWLTVLGALLLVVGLVLAGWGGFRWTQTQYYVGESDGQVAVFRGIPATVGPLTFSTPVELTGTRVDELPEFVAARVNETIRATSLEDARGRADRLVAEAVEETDPSPSPSPTSTPTPTATDEPGGDSSPNAQKASNDSGQNDSGQEKNG</sequence>
<dbReference type="InterPro" id="IPR036457">
    <property type="entry name" value="PPM-type-like_dom_sf"/>
</dbReference>
<dbReference type="Pfam" id="PF00481">
    <property type="entry name" value="PP2C"/>
    <property type="match status" value="1"/>
</dbReference>
<keyword evidence="2" id="KW-0472">Membrane</keyword>
<keyword evidence="4" id="KW-0378">Hydrolase</keyword>
<dbReference type="EC" id="3.1.3.16" evidence="4"/>
<evidence type="ECO:0000259" key="3">
    <source>
        <dbReference type="PROSITE" id="PS51746"/>
    </source>
</evidence>
<dbReference type="GO" id="GO:0004722">
    <property type="term" value="F:protein serine/threonine phosphatase activity"/>
    <property type="evidence" value="ECO:0007669"/>
    <property type="project" value="UniProtKB-EC"/>
</dbReference>
<feature type="region of interest" description="Disordered" evidence="1">
    <location>
        <begin position="334"/>
        <end position="359"/>
    </location>
</feature>
<keyword evidence="2" id="KW-1133">Transmembrane helix</keyword>
<feature type="region of interest" description="Disordered" evidence="1">
    <location>
        <begin position="461"/>
        <end position="512"/>
    </location>
</feature>
<dbReference type="SMART" id="SM00331">
    <property type="entry name" value="PP2C_SIG"/>
    <property type="match status" value="1"/>
</dbReference>
<dbReference type="EMBL" id="JBHUHF010000001">
    <property type="protein sequence ID" value="MFD2027278.1"/>
    <property type="molecule type" value="Genomic_DNA"/>
</dbReference>
<dbReference type="PANTHER" id="PTHR47992">
    <property type="entry name" value="PROTEIN PHOSPHATASE"/>
    <property type="match status" value="1"/>
</dbReference>
<feature type="transmembrane region" description="Helical" evidence="2">
    <location>
        <begin position="364"/>
        <end position="386"/>
    </location>
</feature>
<feature type="region of interest" description="Disordered" evidence="1">
    <location>
        <begin position="273"/>
        <end position="306"/>
    </location>
</feature>
<dbReference type="SMART" id="SM00332">
    <property type="entry name" value="PP2Cc"/>
    <property type="match status" value="1"/>
</dbReference>
<dbReference type="InterPro" id="IPR001932">
    <property type="entry name" value="PPM-type_phosphatase-like_dom"/>
</dbReference>
<evidence type="ECO:0000256" key="2">
    <source>
        <dbReference type="SAM" id="Phobius"/>
    </source>
</evidence>
<keyword evidence="2" id="KW-0812">Transmembrane</keyword>
<organism evidence="4 5">
    <name type="scientific">Promicromonospora aerolata</name>
    <dbReference type="NCBI Taxonomy" id="195749"/>
    <lineage>
        <taxon>Bacteria</taxon>
        <taxon>Bacillati</taxon>
        <taxon>Actinomycetota</taxon>
        <taxon>Actinomycetes</taxon>
        <taxon>Micrococcales</taxon>
        <taxon>Promicromonosporaceae</taxon>
        <taxon>Promicromonospora</taxon>
    </lineage>
</organism>
<proteinExistence type="predicted"/>
<accession>A0ABW4VC79</accession>
<evidence type="ECO:0000256" key="1">
    <source>
        <dbReference type="SAM" id="MobiDB-lite"/>
    </source>
</evidence>
<dbReference type="PROSITE" id="PS51746">
    <property type="entry name" value="PPM_2"/>
    <property type="match status" value="1"/>
</dbReference>
<feature type="domain" description="PPM-type phosphatase" evidence="3">
    <location>
        <begin position="6"/>
        <end position="239"/>
    </location>
</feature>
<protein>
    <submittedName>
        <fullName evidence="4">PP2C family protein-serine/threonine phosphatase</fullName>
        <ecNumber evidence="4">3.1.3.16</ecNumber>
    </submittedName>
</protein>
<dbReference type="CDD" id="cd00143">
    <property type="entry name" value="PP2Cc"/>
    <property type="match status" value="1"/>
</dbReference>
<dbReference type="InterPro" id="IPR015655">
    <property type="entry name" value="PP2C"/>
</dbReference>
<dbReference type="Proteomes" id="UP001597338">
    <property type="component" value="Unassembled WGS sequence"/>
</dbReference>
<dbReference type="Gene3D" id="3.60.40.10">
    <property type="entry name" value="PPM-type phosphatase domain"/>
    <property type="match status" value="1"/>
</dbReference>
<name>A0ABW4VC79_9MICO</name>
<reference evidence="5" key="1">
    <citation type="journal article" date="2019" name="Int. J. Syst. Evol. Microbiol.">
        <title>The Global Catalogue of Microorganisms (GCM) 10K type strain sequencing project: providing services to taxonomists for standard genome sequencing and annotation.</title>
        <authorList>
            <consortium name="The Broad Institute Genomics Platform"/>
            <consortium name="The Broad Institute Genome Sequencing Center for Infectious Disease"/>
            <person name="Wu L."/>
            <person name="Ma J."/>
        </authorList>
    </citation>
    <scope>NUCLEOTIDE SEQUENCE [LARGE SCALE GENOMIC DNA]</scope>
    <source>
        <strain evidence="5">CCM 7043</strain>
    </source>
</reference>
<feature type="compositionally biased region" description="Polar residues" evidence="1">
    <location>
        <begin position="490"/>
        <end position="506"/>
    </location>
</feature>
<comment type="caution">
    <text evidence="4">The sequence shown here is derived from an EMBL/GenBank/DDBJ whole genome shotgun (WGS) entry which is preliminary data.</text>
</comment>
<evidence type="ECO:0000313" key="5">
    <source>
        <dbReference type="Proteomes" id="UP001597338"/>
    </source>
</evidence>
<dbReference type="SUPFAM" id="SSF81606">
    <property type="entry name" value="PP2C-like"/>
    <property type="match status" value="1"/>
</dbReference>
<gene>
    <name evidence="4" type="ORF">ACFSL2_17325</name>
</gene>
<evidence type="ECO:0000313" key="4">
    <source>
        <dbReference type="EMBL" id="MFD2027278.1"/>
    </source>
</evidence>
<keyword evidence="5" id="KW-1185">Reference proteome</keyword>
<dbReference type="RefSeq" id="WP_377199030.1">
    <property type="nucleotide sequence ID" value="NZ_JBHUHF010000001.1"/>
</dbReference>